<keyword evidence="1" id="KW-0808">Transferase</keyword>
<organism evidence="1 2">
    <name type="scientific">Gossypium australe</name>
    <dbReference type="NCBI Taxonomy" id="47621"/>
    <lineage>
        <taxon>Eukaryota</taxon>
        <taxon>Viridiplantae</taxon>
        <taxon>Streptophyta</taxon>
        <taxon>Embryophyta</taxon>
        <taxon>Tracheophyta</taxon>
        <taxon>Spermatophyta</taxon>
        <taxon>Magnoliopsida</taxon>
        <taxon>eudicotyledons</taxon>
        <taxon>Gunneridae</taxon>
        <taxon>Pentapetalae</taxon>
        <taxon>rosids</taxon>
        <taxon>malvids</taxon>
        <taxon>Malvales</taxon>
        <taxon>Malvaceae</taxon>
        <taxon>Malvoideae</taxon>
        <taxon>Gossypium</taxon>
    </lineage>
</organism>
<dbReference type="Proteomes" id="UP000325315">
    <property type="component" value="Unassembled WGS sequence"/>
</dbReference>
<dbReference type="InterPro" id="IPR043502">
    <property type="entry name" value="DNA/RNA_pol_sf"/>
</dbReference>
<keyword evidence="1" id="KW-0695">RNA-directed DNA polymerase</keyword>
<dbReference type="InterPro" id="IPR053134">
    <property type="entry name" value="RNA-dir_DNA_polymerase"/>
</dbReference>
<dbReference type="OrthoDB" id="2013610at2759"/>
<dbReference type="Gene3D" id="3.30.70.270">
    <property type="match status" value="2"/>
</dbReference>
<keyword evidence="2" id="KW-1185">Reference proteome</keyword>
<proteinExistence type="predicted"/>
<gene>
    <name evidence="1" type="ORF">EPI10_011181</name>
</gene>
<dbReference type="CDD" id="cd01647">
    <property type="entry name" value="RT_LTR"/>
    <property type="match status" value="1"/>
</dbReference>
<comment type="caution">
    <text evidence="1">The sequence shown here is derived from an EMBL/GenBank/DDBJ whole genome shotgun (WGS) entry which is preliminary data.</text>
</comment>
<dbReference type="PANTHER" id="PTHR24559">
    <property type="entry name" value="TRANSPOSON TY3-I GAG-POL POLYPROTEIN"/>
    <property type="match status" value="1"/>
</dbReference>
<dbReference type="InterPro" id="IPR043128">
    <property type="entry name" value="Rev_trsase/Diguanyl_cyclase"/>
</dbReference>
<keyword evidence="1" id="KW-0548">Nucleotidyltransferase</keyword>
<dbReference type="Gene3D" id="3.10.10.10">
    <property type="entry name" value="HIV Type 1 Reverse Transcriptase, subunit A, domain 1"/>
    <property type="match status" value="1"/>
</dbReference>
<dbReference type="AlphaFoldDB" id="A0A5B6W7K5"/>
<evidence type="ECO:0000313" key="2">
    <source>
        <dbReference type="Proteomes" id="UP000325315"/>
    </source>
</evidence>
<dbReference type="SUPFAM" id="SSF56672">
    <property type="entry name" value="DNA/RNA polymerases"/>
    <property type="match status" value="1"/>
</dbReference>
<protein>
    <submittedName>
        <fullName evidence="1">Reverse transcriptase</fullName>
    </submittedName>
</protein>
<accession>A0A5B6W7K5</accession>
<dbReference type="EMBL" id="SMMG02000004">
    <property type="protein sequence ID" value="KAA3477283.1"/>
    <property type="molecule type" value="Genomic_DNA"/>
</dbReference>
<reference evidence="1" key="1">
    <citation type="submission" date="2019-08" db="EMBL/GenBank/DDBJ databases">
        <authorList>
            <person name="Liu F."/>
        </authorList>
    </citation>
    <scope>NUCLEOTIDE SEQUENCE [LARGE SCALE GENOMIC DNA]</scope>
    <source>
        <strain evidence="1">PA1801</strain>
        <tissue evidence="1">Leaf</tissue>
    </source>
</reference>
<evidence type="ECO:0000313" key="1">
    <source>
        <dbReference type="EMBL" id="KAA3477283.1"/>
    </source>
</evidence>
<sequence length="182" mass="21371">MAPGDCVDYRHLNQLRIDDRFPIPIIEKLLDELGQANVFSKLDLRFGYHQFFYDILVYSTTWLEYLTHFREVFMLLRQHQLFVMKTKCSFGTDQVEYLGYVISKGTILIDKTKVDCVANWPHPTSIKELRGFWDSRDTIRGSLNTMLQGRPVAYFRKGLGIKHQALSIYEKKMMVVLLAVRK</sequence>
<dbReference type="PANTHER" id="PTHR24559:SF450">
    <property type="entry name" value="RNA-DIRECTED DNA POLYMERASE HOMOLOG"/>
    <property type="match status" value="1"/>
</dbReference>
<name>A0A5B6W7K5_9ROSI</name>
<dbReference type="GO" id="GO:0003964">
    <property type="term" value="F:RNA-directed DNA polymerase activity"/>
    <property type="evidence" value="ECO:0007669"/>
    <property type="project" value="UniProtKB-KW"/>
</dbReference>